<reference evidence="8" key="1">
    <citation type="submission" date="2019-11" db="UniProtKB">
        <authorList>
            <consortium name="WormBaseParasite"/>
        </authorList>
    </citation>
    <scope>IDENTIFICATION</scope>
</reference>
<keyword evidence="1" id="KW-0479">Metal-binding</keyword>
<evidence type="ECO:0000256" key="1">
    <source>
        <dbReference type="ARBA" id="ARBA00022723"/>
    </source>
</evidence>
<feature type="domain" description="C2H2-type" evidence="7">
    <location>
        <begin position="420"/>
        <end position="448"/>
    </location>
</feature>
<dbReference type="GO" id="GO:0008270">
    <property type="term" value="F:zinc ion binding"/>
    <property type="evidence" value="ECO:0007669"/>
    <property type="project" value="UniProtKB-KW"/>
</dbReference>
<dbReference type="SMART" id="SM00355">
    <property type="entry name" value="ZnF_C2H2"/>
    <property type="match status" value="12"/>
</dbReference>
<organism evidence="8">
    <name type="scientific">Mesocestoides corti</name>
    <name type="common">Flatworm</name>
    <dbReference type="NCBI Taxonomy" id="53468"/>
    <lineage>
        <taxon>Eukaryota</taxon>
        <taxon>Metazoa</taxon>
        <taxon>Spiralia</taxon>
        <taxon>Lophotrochozoa</taxon>
        <taxon>Platyhelminthes</taxon>
        <taxon>Cestoda</taxon>
        <taxon>Eucestoda</taxon>
        <taxon>Cyclophyllidea</taxon>
        <taxon>Mesocestoididae</taxon>
        <taxon>Mesocestoides</taxon>
    </lineage>
</organism>
<feature type="region of interest" description="Disordered" evidence="6">
    <location>
        <begin position="252"/>
        <end position="308"/>
    </location>
</feature>
<feature type="region of interest" description="Disordered" evidence="6">
    <location>
        <begin position="610"/>
        <end position="663"/>
    </location>
</feature>
<evidence type="ECO:0000259" key="7">
    <source>
        <dbReference type="PROSITE" id="PS50157"/>
    </source>
</evidence>
<keyword evidence="3 5" id="KW-0863">Zinc-finger</keyword>
<dbReference type="InterPro" id="IPR036236">
    <property type="entry name" value="Znf_C2H2_sf"/>
</dbReference>
<dbReference type="GO" id="GO:0005634">
    <property type="term" value="C:nucleus"/>
    <property type="evidence" value="ECO:0007669"/>
    <property type="project" value="TreeGrafter"/>
</dbReference>
<feature type="region of interest" description="Disordered" evidence="6">
    <location>
        <begin position="72"/>
        <end position="95"/>
    </location>
</feature>
<evidence type="ECO:0000256" key="2">
    <source>
        <dbReference type="ARBA" id="ARBA00022737"/>
    </source>
</evidence>
<dbReference type="InterPro" id="IPR013087">
    <property type="entry name" value="Znf_C2H2_type"/>
</dbReference>
<protein>
    <submittedName>
        <fullName evidence="8">C2H2-type domain-containing protein</fullName>
    </submittedName>
</protein>
<evidence type="ECO:0000256" key="3">
    <source>
        <dbReference type="ARBA" id="ARBA00022771"/>
    </source>
</evidence>
<feature type="domain" description="C2H2-type" evidence="7">
    <location>
        <begin position="801"/>
        <end position="829"/>
    </location>
</feature>
<feature type="domain" description="C2H2-type" evidence="7">
    <location>
        <begin position="567"/>
        <end position="595"/>
    </location>
</feature>
<dbReference type="PROSITE" id="PS50157">
    <property type="entry name" value="ZINC_FINGER_C2H2_2"/>
    <property type="match status" value="8"/>
</dbReference>
<name>A0A5K3EVE6_MESCO</name>
<feature type="compositionally biased region" description="Basic residues" evidence="6">
    <location>
        <begin position="269"/>
        <end position="278"/>
    </location>
</feature>
<evidence type="ECO:0000256" key="5">
    <source>
        <dbReference type="PROSITE-ProRule" id="PRU00042"/>
    </source>
</evidence>
<dbReference type="WBParaSite" id="MCU_002973-RC">
    <property type="protein sequence ID" value="MCU_002973-RC"/>
    <property type="gene ID" value="MCU_002973"/>
</dbReference>
<dbReference type="PANTHER" id="PTHR24409">
    <property type="entry name" value="ZINC FINGER PROTEIN 142"/>
    <property type="match status" value="1"/>
</dbReference>
<sequence>MSGETDKNSVQSNEHPRPLATLNKFINYQSLSNGGQYRKRGRRRLFRCPYCPQTYVRKPWLTMHTLKKHRDELPQNSISVSQPAQSPVSTKPPRSGLAGLVQLSEHLIRNKKDATMRKLSEDAAKGKVQPLACSWCEQTFPDATHLRNHATSVHGKFISRTSSSSRGGWNVRRLRSKSPSTIKDFTSEEYESTAKEVLSGRSIVFVDLSNDLSLIDDFYREQGVKQEEKTPARIPGANKGPEAVVEVSEVVEGDAGEVLKPESPQQPPPKRRRGRPRKVPLEASATPAAQPASETKTPVRRRRRRSRAIPCPSLILSEKRPRKIPRGWEDFETPFNISMKPESSKVAENEESSYLRENAGLDVTYDEDSSFENAEKADNKSGPIFSPKDGSVSCFICGLTYRPGSIEAHVRYAHKRFPKDQCFICGKLFSTVENARVHVRAVHFGDSGSLHEESSIDNDAADATREITASQPPQELRDGECRCVVCQCICQIPDLKKHVAESHRSFPKTRCYFCGRRYSTPHAASEHMETIHLKKSLFTCPECEKNFGGLQEWREHLENIHQRDTLYKCEHCGKAFGWKKFLRQHVREEHVGDGSGSVFGMRNSFRAERTTLQEECDRQQRLSNGAAAPDAETAESEAGRADEVAKEAPEEGEATNFEITNSSDTSKNAVMEYEYELSGSYGSPTVDSSEATGDESRGQKKAISIDFFAASSVDICPICKKILHTKKSLKTHIEAIHQKMKRYACDLCDRSFYARCDLRKHIDCVHNRLKSYSCNECGRRFFLHSQLAAHLINHHKAVLPFKCNECGRRYAIRQVLNDHIWRFHTDKPKRIRINGRLVTPNPATMSQLQQASPPVPTQLPSQALVTSQLPPTATTTTTQSVEPTELAILGGGATGLQEVYLIGNQLYFAENVSLPATSLETEATQVYEAVQLEGANRQAAVTFQPTQTDAVPMHTGYVTDNGENQIIELDMASGGETIIRAEDLDSEQRLALGFDKSHAMLTTTPMDSLDANGVVIQQLPLALMDGEASCKVTGSGDANQQEVAYLTYQQSF</sequence>
<feature type="region of interest" description="Disordered" evidence="6">
    <location>
        <begin position="224"/>
        <end position="243"/>
    </location>
</feature>
<feature type="region of interest" description="Disordered" evidence="6">
    <location>
        <begin position="1"/>
        <end position="21"/>
    </location>
</feature>
<evidence type="ECO:0000313" key="8">
    <source>
        <dbReference type="WBParaSite" id="MCU_002973-RC"/>
    </source>
</evidence>
<dbReference type="GO" id="GO:0000977">
    <property type="term" value="F:RNA polymerase II transcription regulatory region sequence-specific DNA binding"/>
    <property type="evidence" value="ECO:0007669"/>
    <property type="project" value="TreeGrafter"/>
</dbReference>
<feature type="domain" description="C2H2-type" evidence="7">
    <location>
        <begin position="772"/>
        <end position="800"/>
    </location>
</feature>
<dbReference type="Gene3D" id="3.30.160.60">
    <property type="entry name" value="Classic Zinc Finger"/>
    <property type="match status" value="6"/>
</dbReference>
<feature type="compositionally biased region" description="Basic residues" evidence="6">
    <location>
        <begin position="298"/>
        <end position="307"/>
    </location>
</feature>
<feature type="compositionally biased region" description="Basic and acidic residues" evidence="6">
    <location>
        <begin position="610"/>
        <end position="620"/>
    </location>
</feature>
<dbReference type="AlphaFoldDB" id="A0A5K3EVE6"/>
<keyword evidence="2" id="KW-0677">Repeat</keyword>
<keyword evidence="4" id="KW-0862">Zinc</keyword>
<proteinExistence type="predicted"/>
<dbReference type="PROSITE" id="PS00028">
    <property type="entry name" value="ZINC_FINGER_C2H2_1"/>
    <property type="match status" value="8"/>
</dbReference>
<dbReference type="PANTHER" id="PTHR24409:SF295">
    <property type="entry name" value="AZ2-RELATED"/>
    <property type="match status" value="1"/>
</dbReference>
<feature type="domain" description="C2H2-type" evidence="7">
    <location>
        <begin position="743"/>
        <end position="771"/>
    </location>
</feature>
<evidence type="ECO:0000256" key="6">
    <source>
        <dbReference type="SAM" id="MobiDB-lite"/>
    </source>
</evidence>
<dbReference type="SUPFAM" id="SSF57667">
    <property type="entry name" value="beta-beta-alpha zinc fingers"/>
    <property type="match status" value="4"/>
</dbReference>
<dbReference type="Pfam" id="PF00096">
    <property type="entry name" value="zf-C2H2"/>
    <property type="match status" value="2"/>
</dbReference>
<evidence type="ECO:0000256" key="4">
    <source>
        <dbReference type="ARBA" id="ARBA00022833"/>
    </source>
</evidence>
<accession>A0A5K3EVE6</accession>
<dbReference type="GO" id="GO:0000981">
    <property type="term" value="F:DNA-binding transcription factor activity, RNA polymerase II-specific"/>
    <property type="evidence" value="ECO:0007669"/>
    <property type="project" value="TreeGrafter"/>
</dbReference>
<feature type="domain" description="C2H2-type" evidence="7">
    <location>
        <begin position="538"/>
        <end position="566"/>
    </location>
</feature>
<feature type="domain" description="C2H2-type" evidence="7">
    <location>
        <begin position="131"/>
        <end position="154"/>
    </location>
</feature>
<feature type="compositionally biased region" description="Polar residues" evidence="6">
    <location>
        <begin position="74"/>
        <end position="89"/>
    </location>
</feature>
<feature type="domain" description="C2H2-type" evidence="7">
    <location>
        <begin position="46"/>
        <end position="74"/>
    </location>
</feature>
<feature type="compositionally biased region" description="Basic and acidic residues" evidence="6">
    <location>
        <begin position="637"/>
        <end position="649"/>
    </location>
</feature>